<feature type="domain" description="Methyltransferase type 11" evidence="4">
    <location>
        <begin position="45"/>
        <end position="138"/>
    </location>
</feature>
<evidence type="ECO:0000256" key="3">
    <source>
        <dbReference type="ARBA" id="ARBA00022691"/>
    </source>
</evidence>
<comment type="caution">
    <text evidence="5">The sequence shown here is derived from an EMBL/GenBank/DDBJ whole genome shotgun (WGS) entry which is preliminary data.</text>
</comment>
<dbReference type="EMBL" id="BMUU01000008">
    <property type="protein sequence ID" value="GGY48774.1"/>
    <property type="molecule type" value="Genomic_DNA"/>
</dbReference>
<organism evidence="5 6">
    <name type="scientific">Streptomyces xanthochromogenes</name>
    <dbReference type="NCBI Taxonomy" id="67384"/>
    <lineage>
        <taxon>Bacteria</taxon>
        <taxon>Bacillati</taxon>
        <taxon>Actinomycetota</taxon>
        <taxon>Actinomycetes</taxon>
        <taxon>Kitasatosporales</taxon>
        <taxon>Streptomycetaceae</taxon>
        <taxon>Streptomyces</taxon>
    </lineage>
</organism>
<dbReference type="CDD" id="cd02440">
    <property type="entry name" value="AdoMet_MTases"/>
    <property type="match status" value="1"/>
</dbReference>
<keyword evidence="3" id="KW-0949">S-adenosyl-L-methionine</keyword>
<evidence type="ECO:0000313" key="6">
    <source>
        <dbReference type="Proteomes" id="UP000600946"/>
    </source>
</evidence>
<name>A0ABQ3AI36_9ACTN</name>
<protein>
    <submittedName>
        <fullName evidence="5">SAM-dependent methyltransferase</fullName>
    </submittedName>
</protein>
<dbReference type="Pfam" id="PF08241">
    <property type="entry name" value="Methyltransf_11"/>
    <property type="match status" value="1"/>
</dbReference>
<evidence type="ECO:0000313" key="5">
    <source>
        <dbReference type="EMBL" id="GGY48774.1"/>
    </source>
</evidence>
<keyword evidence="2" id="KW-0808">Transferase</keyword>
<dbReference type="Proteomes" id="UP000600946">
    <property type="component" value="Unassembled WGS sequence"/>
</dbReference>
<gene>
    <name evidence="5" type="ORF">GCM10010326_48920</name>
</gene>
<reference evidence="6" key="1">
    <citation type="journal article" date="2019" name="Int. J. Syst. Evol. Microbiol.">
        <title>The Global Catalogue of Microorganisms (GCM) 10K type strain sequencing project: providing services to taxonomists for standard genome sequencing and annotation.</title>
        <authorList>
            <consortium name="The Broad Institute Genomics Platform"/>
            <consortium name="The Broad Institute Genome Sequencing Center for Infectious Disease"/>
            <person name="Wu L."/>
            <person name="Ma J."/>
        </authorList>
    </citation>
    <scope>NUCLEOTIDE SEQUENCE [LARGE SCALE GENOMIC DNA]</scope>
    <source>
        <strain evidence="6">JCM 4594</strain>
    </source>
</reference>
<evidence type="ECO:0000256" key="2">
    <source>
        <dbReference type="ARBA" id="ARBA00022679"/>
    </source>
</evidence>
<keyword evidence="6" id="KW-1185">Reference proteome</keyword>
<evidence type="ECO:0000259" key="4">
    <source>
        <dbReference type="Pfam" id="PF08241"/>
    </source>
</evidence>
<dbReference type="InterPro" id="IPR029063">
    <property type="entry name" value="SAM-dependent_MTases_sf"/>
</dbReference>
<dbReference type="SUPFAM" id="SSF53335">
    <property type="entry name" value="S-adenosyl-L-methionine-dependent methyltransferases"/>
    <property type="match status" value="1"/>
</dbReference>
<dbReference type="GO" id="GO:0008168">
    <property type="term" value="F:methyltransferase activity"/>
    <property type="evidence" value="ECO:0007669"/>
    <property type="project" value="UniProtKB-KW"/>
</dbReference>
<keyword evidence="1 5" id="KW-0489">Methyltransferase</keyword>
<evidence type="ECO:0000256" key="1">
    <source>
        <dbReference type="ARBA" id="ARBA00022603"/>
    </source>
</evidence>
<dbReference type="InterPro" id="IPR013216">
    <property type="entry name" value="Methyltransf_11"/>
</dbReference>
<sequence>MDIDWDEAAATFDKEPDHGLLDPLVRAAWDERLGGWLPERAGEFLDLGCGTGSLSLLAAARGHRVTAVDLSPRMAELARAKLAGTGAEVLTGDAARPPVEGRTFDTILARHVVWALPDPEAALRHWWSLLRPGGRLILVEGVWGDAGITAERLTGTLAPLSAETRYERLSGDARLWGRGVDDERYAVVATATTATATDAGAAQAQA</sequence>
<dbReference type="PANTHER" id="PTHR43464:SF19">
    <property type="entry name" value="UBIQUINONE BIOSYNTHESIS O-METHYLTRANSFERASE, MITOCHONDRIAL"/>
    <property type="match status" value="1"/>
</dbReference>
<dbReference type="GO" id="GO:0032259">
    <property type="term" value="P:methylation"/>
    <property type="evidence" value="ECO:0007669"/>
    <property type="project" value="UniProtKB-KW"/>
</dbReference>
<dbReference type="PANTHER" id="PTHR43464">
    <property type="entry name" value="METHYLTRANSFERASE"/>
    <property type="match status" value="1"/>
</dbReference>
<accession>A0ABQ3AI36</accession>
<dbReference type="Gene3D" id="3.40.50.150">
    <property type="entry name" value="Vaccinia Virus protein VP39"/>
    <property type="match status" value="1"/>
</dbReference>
<proteinExistence type="predicted"/>